<comment type="caution">
    <text evidence="10">The sequence shown here is derived from an EMBL/GenBank/DDBJ whole genome shotgun (WGS) entry which is preliminary data.</text>
</comment>
<keyword evidence="7" id="KW-0963">Cytoplasm</keyword>
<dbReference type="InterPro" id="IPR018948">
    <property type="entry name" value="GTP-bd_TrmE_N"/>
</dbReference>
<dbReference type="PANTHER" id="PTHR42714:SF2">
    <property type="entry name" value="TRNA MODIFICATION GTPASE GTPBP3, MITOCHONDRIAL"/>
    <property type="match status" value="1"/>
</dbReference>
<comment type="similarity">
    <text evidence="1 7 8">Belongs to the TRAFAC class TrmE-Era-EngA-EngB-Septin-like GTPase superfamily. TrmE GTPase family.</text>
</comment>
<evidence type="ECO:0000259" key="9">
    <source>
        <dbReference type="PROSITE" id="PS51709"/>
    </source>
</evidence>
<dbReference type="InterPro" id="IPR027417">
    <property type="entry name" value="P-loop_NTPase"/>
</dbReference>
<accession>A0ABX2ASY8</accession>
<dbReference type="InterPro" id="IPR027266">
    <property type="entry name" value="TrmE/GcvT-like"/>
</dbReference>
<keyword evidence="4 7" id="KW-0460">Magnesium</keyword>
<dbReference type="PANTHER" id="PTHR42714">
    <property type="entry name" value="TRNA MODIFICATION GTPASE GTPBP3"/>
    <property type="match status" value="1"/>
</dbReference>
<comment type="subunit">
    <text evidence="7">Homodimer. Heterotetramer of two MnmE and two MnmG subunits.</text>
</comment>
<dbReference type="InterPro" id="IPR027368">
    <property type="entry name" value="MnmE_dom2"/>
</dbReference>
<dbReference type="InterPro" id="IPR025867">
    <property type="entry name" value="MnmE_helical"/>
</dbReference>
<evidence type="ECO:0000256" key="5">
    <source>
        <dbReference type="ARBA" id="ARBA00022958"/>
    </source>
</evidence>
<dbReference type="SUPFAM" id="SSF52540">
    <property type="entry name" value="P-loop containing nucleoside triphosphate hydrolases"/>
    <property type="match status" value="1"/>
</dbReference>
<feature type="binding site" evidence="7">
    <location>
        <begin position="243"/>
        <end position="248"/>
    </location>
    <ligand>
        <name>GTP</name>
        <dbReference type="ChEBI" id="CHEBI:37565"/>
    </ligand>
</feature>
<evidence type="ECO:0000256" key="3">
    <source>
        <dbReference type="ARBA" id="ARBA00022741"/>
    </source>
</evidence>
<evidence type="ECO:0000256" key="7">
    <source>
        <dbReference type="HAMAP-Rule" id="MF_00379"/>
    </source>
</evidence>
<evidence type="ECO:0000313" key="10">
    <source>
        <dbReference type="EMBL" id="NPE12813.1"/>
    </source>
</evidence>
<dbReference type="RefSeq" id="WP_172173412.1">
    <property type="nucleotide sequence ID" value="NZ_CASGIA010000008.1"/>
</dbReference>
<keyword evidence="5 7" id="KW-0630">Potassium</keyword>
<dbReference type="InterPro" id="IPR006073">
    <property type="entry name" value="GTP-bd"/>
</dbReference>
<sequence>MANDTICALATPAGGAIGIIRISGSLAINITDSIFRPANVCRKKDGNESTTAGHLKKARTQTIHYGTITDSEGNIIDDVLVALFRAPHSYTGEDSTEISCHGSRYILNKVLQLLIDAGCRQAQPGEYTQRAFLNGKMDLSQAEAVADLIAATNSATHRIAIGQLRGNISTELSQLRDRLLKMTSLIELELDFSDHEELEFADRTELLSLANTISQHINNLTSTFASGHAIKQGIPVAIVGKTNVGKSTLLNLLVGEDKAIVSNIHGTTRDVIEDTTDINGVTFRFVDTAGLRTTDDEIERIGIERTYRKLNDATIVLWIVDSIPSHEECRDIISRCHNKKLIVVNNKTDITDITTQLSKLFYCITQSYITDSNEENRTYLSSNYNTEITDTKTKTTIPSSDIEIIGISAATGNNTETLRNTIYRLADIPAIHENDVILTSARHYNSLILAHKSIIRVIDGLNLGLSGDLLSEDLRICIEHLAEITGNQINTNEVLANIFKHFCVGK</sequence>
<dbReference type="NCBIfam" id="TIGR00231">
    <property type="entry name" value="small_GTP"/>
    <property type="match status" value="1"/>
</dbReference>
<name>A0ABX2ASY8_9BACT</name>
<feature type="binding site" evidence="7">
    <location>
        <position position="21"/>
    </location>
    <ligand>
        <name>(6S)-5-formyl-5,6,7,8-tetrahydrofolate</name>
        <dbReference type="ChEBI" id="CHEBI:57457"/>
    </ligand>
</feature>
<keyword evidence="11" id="KW-1185">Reference proteome</keyword>
<evidence type="ECO:0000256" key="4">
    <source>
        <dbReference type="ARBA" id="ARBA00022842"/>
    </source>
</evidence>
<dbReference type="GeneID" id="82156222"/>
<dbReference type="CDD" id="cd14858">
    <property type="entry name" value="TrmE_N"/>
    <property type="match status" value="1"/>
</dbReference>
<reference evidence="10 11" key="1">
    <citation type="submission" date="2020-05" db="EMBL/GenBank/DDBJ databases">
        <title>Distinct polysaccharide utilization as determinants for interspecies competition between intestinal Prevotella spp.</title>
        <authorList>
            <person name="Galvez E.J.C."/>
            <person name="Iljazovic A."/>
            <person name="Strowig T."/>
        </authorList>
    </citation>
    <scope>NUCLEOTIDE SEQUENCE [LARGE SCALE GENOMIC DNA]</scope>
    <source>
        <strain evidence="10 11">PROD</strain>
    </source>
</reference>
<gene>
    <name evidence="7 10" type="primary">mnmE</name>
    <name evidence="7" type="synonym">trmE</name>
    <name evidence="10" type="ORF">HPS55_00435</name>
</gene>
<organism evidence="10 11">
    <name type="scientific">Xylanibacter rodentium</name>
    <dbReference type="NCBI Taxonomy" id="2736289"/>
    <lineage>
        <taxon>Bacteria</taxon>
        <taxon>Pseudomonadati</taxon>
        <taxon>Bacteroidota</taxon>
        <taxon>Bacteroidia</taxon>
        <taxon>Bacteroidales</taxon>
        <taxon>Prevotellaceae</taxon>
        <taxon>Xylanibacter</taxon>
    </lineage>
</organism>
<dbReference type="InterPro" id="IPR005225">
    <property type="entry name" value="Small_GTP-bd"/>
</dbReference>
<feature type="binding site" evidence="7">
    <location>
        <position position="136"/>
    </location>
    <ligand>
        <name>(6S)-5-formyl-5,6,7,8-tetrahydrofolate</name>
        <dbReference type="ChEBI" id="CHEBI:57457"/>
    </ligand>
</feature>
<evidence type="ECO:0000256" key="2">
    <source>
        <dbReference type="ARBA" id="ARBA00022694"/>
    </source>
</evidence>
<dbReference type="NCBIfam" id="TIGR00450">
    <property type="entry name" value="mnmE_trmE_thdF"/>
    <property type="match status" value="1"/>
</dbReference>
<keyword evidence="3 7" id="KW-0547">Nucleotide-binding</keyword>
<dbReference type="InterPro" id="IPR004520">
    <property type="entry name" value="GTPase_MnmE"/>
</dbReference>
<keyword evidence="2 7" id="KW-0819">tRNA processing</keyword>
<dbReference type="Gene3D" id="1.20.120.430">
    <property type="entry name" value="tRNA modification GTPase MnmE domain 2"/>
    <property type="match status" value="1"/>
</dbReference>
<keyword evidence="7" id="KW-0479">Metal-binding</keyword>
<keyword evidence="7" id="KW-0378">Hydrolase</keyword>
<dbReference type="Gene3D" id="3.40.50.300">
    <property type="entry name" value="P-loop containing nucleotide triphosphate hydrolases"/>
    <property type="match status" value="1"/>
</dbReference>
<evidence type="ECO:0000256" key="8">
    <source>
        <dbReference type="RuleBase" id="RU003313"/>
    </source>
</evidence>
<feature type="binding site" evidence="7">
    <location>
        <position position="506"/>
    </location>
    <ligand>
        <name>(6S)-5-formyl-5,6,7,8-tetrahydrofolate</name>
        <dbReference type="ChEBI" id="CHEBI:57457"/>
    </ligand>
</feature>
<feature type="domain" description="TrmE-type G" evidence="9">
    <location>
        <begin position="233"/>
        <end position="427"/>
    </location>
</feature>
<dbReference type="CDD" id="cd04164">
    <property type="entry name" value="trmE"/>
    <property type="match status" value="1"/>
</dbReference>
<dbReference type="Pfam" id="PF01926">
    <property type="entry name" value="MMR_HSR1"/>
    <property type="match status" value="1"/>
</dbReference>
<dbReference type="PROSITE" id="PS51709">
    <property type="entry name" value="G_TRME"/>
    <property type="match status" value="1"/>
</dbReference>
<dbReference type="Gene3D" id="3.30.1360.120">
    <property type="entry name" value="Probable tRNA modification gtpase trme, domain 1"/>
    <property type="match status" value="1"/>
</dbReference>
<feature type="binding site" evidence="7">
    <location>
        <position position="264"/>
    </location>
    <ligand>
        <name>K(+)</name>
        <dbReference type="ChEBI" id="CHEBI:29103"/>
    </ligand>
</feature>
<protein>
    <recommendedName>
        <fullName evidence="7">tRNA modification GTPase MnmE</fullName>
        <ecNumber evidence="7">3.6.-.-</ecNumber>
    </recommendedName>
</protein>
<feature type="binding site" evidence="7">
    <location>
        <position position="247"/>
    </location>
    <ligand>
        <name>Mg(2+)</name>
        <dbReference type="ChEBI" id="CHEBI:18420"/>
    </ligand>
</feature>
<evidence type="ECO:0000256" key="6">
    <source>
        <dbReference type="ARBA" id="ARBA00023134"/>
    </source>
</evidence>
<feature type="binding site" evidence="7">
    <location>
        <position position="268"/>
    </location>
    <ligand>
        <name>Mg(2+)</name>
        <dbReference type="ChEBI" id="CHEBI:18420"/>
    </ligand>
</feature>
<feature type="binding site" evidence="7">
    <location>
        <begin position="287"/>
        <end position="290"/>
    </location>
    <ligand>
        <name>GTP</name>
        <dbReference type="ChEBI" id="CHEBI:37565"/>
    </ligand>
</feature>
<feature type="binding site" evidence="7">
    <location>
        <position position="267"/>
    </location>
    <ligand>
        <name>K(+)</name>
        <dbReference type="ChEBI" id="CHEBI:29103"/>
    </ligand>
</feature>
<comment type="subcellular location">
    <subcellularLocation>
        <location evidence="7">Cytoplasm</location>
    </subcellularLocation>
</comment>
<keyword evidence="6 7" id="KW-0342">GTP-binding</keyword>
<dbReference type="EC" id="3.6.-.-" evidence="7"/>
<dbReference type="InterPro" id="IPR031168">
    <property type="entry name" value="G_TrmE"/>
</dbReference>
<feature type="binding site" evidence="7">
    <location>
        <position position="243"/>
    </location>
    <ligand>
        <name>K(+)</name>
        <dbReference type="ChEBI" id="CHEBI:29103"/>
    </ligand>
</feature>
<feature type="binding site" evidence="7">
    <location>
        <position position="262"/>
    </location>
    <ligand>
        <name>K(+)</name>
        <dbReference type="ChEBI" id="CHEBI:29103"/>
    </ligand>
</feature>
<dbReference type="HAMAP" id="MF_00379">
    <property type="entry name" value="GTPase_MnmE"/>
    <property type="match status" value="1"/>
</dbReference>
<dbReference type="Proteomes" id="UP001193734">
    <property type="component" value="Unassembled WGS sequence"/>
</dbReference>
<dbReference type="EMBL" id="JABKKE010000001">
    <property type="protein sequence ID" value="NPE12813.1"/>
    <property type="molecule type" value="Genomic_DNA"/>
</dbReference>
<feature type="binding site" evidence="7">
    <location>
        <begin position="262"/>
        <end position="268"/>
    </location>
    <ligand>
        <name>GTP</name>
        <dbReference type="ChEBI" id="CHEBI:37565"/>
    </ligand>
</feature>
<dbReference type="Pfam" id="PF12631">
    <property type="entry name" value="MnmE_helical"/>
    <property type="match status" value="1"/>
</dbReference>
<comment type="function">
    <text evidence="7">Exhibits a very high intrinsic GTPase hydrolysis rate. Involved in the addition of a carboxymethylaminomethyl (cmnm) group at the wobble position (U34) of certain tRNAs, forming tRNA-cmnm(5)s(2)U34.</text>
</comment>
<evidence type="ECO:0000256" key="1">
    <source>
        <dbReference type="ARBA" id="ARBA00011043"/>
    </source>
</evidence>
<dbReference type="Pfam" id="PF10396">
    <property type="entry name" value="TrmE_N"/>
    <property type="match status" value="1"/>
</dbReference>
<evidence type="ECO:0000313" key="11">
    <source>
        <dbReference type="Proteomes" id="UP001193734"/>
    </source>
</evidence>
<feature type="binding site" evidence="7">
    <location>
        <position position="97"/>
    </location>
    <ligand>
        <name>(6S)-5-formyl-5,6,7,8-tetrahydrofolate</name>
        <dbReference type="ChEBI" id="CHEBI:57457"/>
    </ligand>
</feature>
<proteinExistence type="inferred from homology"/>
<comment type="caution">
    <text evidence="7">Lacks conserved residue(s) required for the propagation of feature annotation.</text>
</comment>
<comment type="cofactor">
    <cofactor evidence="7">
        <name>K(+)</name>
        <dbReference type="ChEBI" id="CHEBI:29103"/>
    </cofactor>
    <text evidence="7">Binds 1 potassium ion per subunit.</text>
</comment>